<comment type="caution">
    <text evidence="3">The sequence shown here is derived from an EMBL/GenBank/DDBJ whole genome shotgun (WGS) entry which is preliminary data.</text>
</comment>
<feature type="signal peptide" evidence="2">
    <location>
        <begin position="1"/>
        <end position="28"/>
    </location>
</feature>
<accession>A0A3D9UPQ3</accession>
<gene>
    <name evidence="3" type="ORF">DFJ65_1429</name>
</gene>
<proteinExistence type="predicted"/>
<keyword evidence="1" id="KW-0472">Membrane</keyword>
<evidence type="ECO:0000313" key="4">
    <source>
        <dbReference type="Proteomes" id="UP000256253"/>
    </source>
</evidence>
<dbReference type="EMBL" id="QTUA01000001">
    <property type="protein sequence ID" value="REF30423.1"/>
    <property type="molecule type" value="Genomic_DNA"/>
</dbReference>
<feature type="transmembrane region" description="Helical" evidence="1">
    <location>
        <begin position="418"/>
        <end position="439"/>
    </location>
</feature>
<dbReference type="Proteomes" id="UP000256253">
    <property type="component" value="Unassembled WGS sequence"/>
</dbReference>
<feature type="chain" id="PRO_5017744864" evidence="2">
    <location>
        <begin position="29"/>
        <end position="443"/>
    </location>
</feature>
<keyword evidence="1" id="KW-1133">Transmembrane helix</keyword>
<sequence length="443" mass="46066">MRFRKPVALASSVLAVTVVMSSTTPARAIQPTGYAFSGTQVTLANAETGGPALTPGLHRTQLPNDGSPRSFTINRNQLRTFVASVLTYEKNGSNLLLADDHETEVKITSPDGDDCDTQKETLREGEPAGIVVTNVGFDDDEKLSRNGYVGSTCREATTLNVTVAHTGGGAGSTDAEILITDEPKGVGDTGAAASAAERTAIKAPAQAPKDEVAPGTGFAGAATLTPGTYPVKLKVGARIFYKVRLDWGQRLAATMTVPAKDSNFGSPIALESTISIWSPQRIFLGVQPKDYQFSREASMSANNSEVKTIGSYTAAVRWANRSASSGDNGEIAYATVPFTSVPGWYYVSVNTQPRTPVSSDTPVPATTPDVPAELSVAVVGEAQPGPRLVNSAGAEVAAPSAGQLSVGNGVSQDDPFPWVKTGLSAVAILAAGAAVVWGLRRKA</sequence>
<name>A0A3D9UPQ3_9MICO</name>
<protein>
    <submittedName>
        <fullName evidence="3">Uncharacterized protein</fullName>
    </submittedName>
</protein>
<reference evidence="3 4" key="1">
    <citation type="submission" date="2018-08" db="EMBL/GenBank/DDBJ databases">
        <title>Sequencing the genomes of 1000 actinobacteria strains.</title>
        <authorList>
            <person name="Klenk H.-P."/>
        </authorList>
    </citation>
    <scope>NUCLEOTIDE SEQUENCE [LARGE SCALE GENOMIC DNA]</scope>
    <source>
        <strain evidence="3 4">DSM 22967</strain>
    </source>
</reference>
<evidence type="ECO:0000313" key="3">
    <source>
        <dbReference type="EMBL" id="REF30423.1"/>
    </source>
</evidence>
<keyword evidence="4" id="KW-1185">Reference proteome</keyword>
<evidence type="ECO:0000256" key="1">
    <source>
        <dbReference type="SAM" id="Phobius"/>
    </source>
</evidence>
<dbReference type="OrthoDB" id="4333421at2"/>
<keyword evidence="1" id="KW-0812">Transmembrane</keyword>
<dbReference type="AlphaFoldDB" id="A0A3D9UPQ3"/>
<dbReference type="RefSeq" id="WP_147301346.1">
    <property type="nucleotide sequence ID" value="NZ_QTUA01000001.1"/>
</dbReference>
<organism evidence="3 4">
    <name type="scientific">Calidifontibacter indicus</name>
    <dbReference type="NCBI Taxonomy" id="419650"/>
    <lineage>
        <taxon>Bacteria</taxon>
        <taxon>Bacillati</taxon>
        <taxon>Actinomycetota</taxon>
        <taxon>Actinomycetes</taxon>
        <taxon>Micrococcales</taxon>
        <taxon>Dermacoccaceae</taxon>
        <taxon>Calidifontibacter</taxon>
    </lineage>
</organism>
<evidence type="ECO:0000256" key="2">
    <source>
        <dbReference type="SAM" id="SignalP"/>
    </source>
</evidence>
<keyword evidence="2" id="KW-0732">Signal</keyword>